<sequence>MIKKISIWLFVIIVGFLFYVLSQIPFQMGFLGGFRGSNLTLIALIQAVCIISLLYVGLRCLKLRFRDIGWTAHNWKKDALLGAIVAICWAIVQFAWIFPHTGGAERADIKGILTMLEHDWHNILWYLPLGVIGGALTEELYNRGFFIGALSASFNHSRVVVYLSAILSIIFFSAGHLPSNLVEWIDLLIPSTAYALLYLYTKRLTASMVAHGLWNTLAVTLIILFYS</sequence>
<feature type="domain" description="CAAX prenyl protease 2/Lysostaphin resistance protein A-like" evidence="2">
    <location>
        <begin position="122"/>
        <end position="216"/>
    </location>
</feature>
<feature type="transmembrane region" description="Helical" evidence="1">
    <location>
        <begin position="123"/>
        <end position="141"/>
    </location>
</feature>
<keyword evidence="1" id="KW-1133">Transmembrane helix</keyword>
<dbReference type="Pfam" id="PF02517">
    <property type="entry name" value="Rce1-like"/>
    <property type="match status" value="1"/>
</dbReference>
<dbReference type="EMBL" id="FPAA01000002">
    <property type="protein sequence ID" value="SFS42140.1"/>
    <property type="molecule type" value="Genomic_DNA"/>
</dbReference>
<feature type="transmembrane region" description="Helical" evidence="1">
    <location>
        <begin position="38"/>
        <end position="58"/>
    </location>
</feature>
<keyword evidence="1" id="KW-0812">Transmembrane</keyword>
<accession>A0A1I6PPU1</accession>
<name>A0A1I6PPU1_9BACL</name>
<evidence type="ECO:0000259" key="2">
    <source>
        <dbReference type="Pfam" id="PF02517"/>
    </source>
</evidence>
<dbReference type="GO" id="GO:0004175">
    <property type="term" value="F:endopeptidase activity"/>
    <property type="evidence" value="ECO:0007669"/>
    <property type="project" value="UniProtKB-ARBA"/>
</dbReference>
<evidence type="ECO:0000313" key="4">
    <source>
        <dbReference type="Proteomes" id="UP000198660"/>
    </source>
</evidence>
<proteinExistence type="predicted"/>
<dbReference type="Proteomes" id="UP000198660">
    <property type="component" value="Unassembled WGS sequence"/>
</dbReference>
<dbReference type="RefSeq" id="WP_091833634.1">
    <property type="nucleotide sequence ID" value="NZ_FPAA01000002.1"/>
</dbReference>
<dbReference type="AlphaFoldDB" id="A0A1I6PPU1"/>
<evidence type="ECO:0000256" key="1">
    <source>
        <dbReference type="SAM" id="Phobius"/>
    </source>
</evidence>
<gene>
    <name evidence="3" type="ORF">SAMN05444972_10252</name>
</gene>
<feature type="transmembrane region" description="Helical" evidence="1">
    <location>
        <begin position="7"/>
        <end position="26"/>
    </location>
</feature>
<keyword evidence="1" id="KW-0472">Membrane</keyword>
<reference evidence="4" key="1">
    <citation type="submission" date="2016-10" db="EMBL/GenBank/DDBJ databases">
        <authorList>
            <person name="Varghese N."/>
            <person name="Submissions S."/>
        </authorList>
    </citation>
    <scope>NUCLEOTIDE SEQUENCE [LARGE SCALE GENOMIC DNA]</scope>
    <source>
        <strain evidence="4">DSM 45789</strain>
    </source>
</reference>
<dbReference type="InterPro" id="IPR003675">
    <property type="entry name" value="Rce1/LyrA-like_dom"/>
</dbReference>
<evidence type="ECO:0000313" key="3">
    <source>
        <dbReference type="EMBL" id="SFS42140.1"/>
    </source>
</evidence>
<feature type="transmembrane region" description="Helical" evidence="1">
    <location>
        <begin position="161"/>
        <end position="178"/>
    </location>
</feature>
<keyword evidence="4" id="KW-1185">Reference proteome</keyword>
<feature type="transmembrane region" description="Helical" evidence="1">
    <location>
        <begin position="79"/>
        <end position="98"/>
    </location>
</feature>
<dbReference type="GO" id="GO:0080120">
    <property type="term" value="P:CAAX-box protein maturation"/>
    <property type="evidence" value="ECO:0007669"/>
    <property type="project" value="UniProtKB-ARBA"/>
</dbReference>
<organism evidence="3 4">
    <name type="scientific">Marininema halotolerans</name>
    <dbReference type="NCBI Taxonomy" id="1155944"/>
    <lineage>
        <taxon>Bacteria</taxon>
        <taxon>Bacillati</taxon>
        <taxon>Bacillota</taxon>
        <taxon>Bacilli</taxon>
        <taxon>Bacillales</taxon>
        <taxon>Thermoactinomycetaceae</taxon>
        <taxon>Marininema</taxon>
    </lineage>
</organism>
<dbReference type="OrthoDB" id="2966462at2"/>
<protein>
    <recommendedName>
        <fullName evidence="2">CAAX prenyl protease 2/Lysostaphin resistance protein A-like domain-containing protein</fullName>
    </recommendedName>
</protein>
<feature type="transmembrane region" description="Helical" evidence="1">
    <location>
        <begin position="208"/>
        <end position="226"/>
    </location>
</feature>